<comment type="catalytic activity">
    <reaction evidence="4">
        <text>a 2-deoxystreptamine antibiotic + acetyl-CoA = an N(3)-acetyl-2-deoxystreptamine antibiotic + CoA + H(+)</text>
        <dbReference type="Rhea" id="RHEA:12665"/>
        <dbReference type="ChEBI" id="CHEBI:15378"/>
        <dbReference type="ChEBI" id="CHEBI:57287"/>
        <dbReference type="ChEBI" id="CHEBI:57288"/>
        <dbReference type="ChEBI" id="CHEBI:57921"/>
        <dbReference type="ChEBI" id="CHEBI:77452"/>
        <dbReference type="EC" id="2.3.1.81"/>
    </reaction>
</comment>
<organism evidence="5 6">
    <name type="scientific">Amedibacillus dolichus</name>
    <dbReference type="NCBI Taxonomy" id="31971"/>
    <lineage>
        <taxon>Bacteria</taxon>
        <taxon>Bacillati</taxon>
        <taxon>Bacillota</taxon>
        <taxon>Erysipelotrichia</taxon>
        <taxon>Erysipelotrichales</taxon>
        <taxon>Erysipelotrichaceae</taxon>
        <taxon>Amedibacillus</taxon>
    </lineage>
</organism>
<dbReference type="SUPFAM" id="SSF110710">
    <property type="entry name" value="TTHA0583/YokD-like"/>
    <property type="match status" value="1"/>
</dbReference>
<keyword evidence="4" id="KW-0046">Antibiotic resistance</keyword>
<dbReference type="EC" id="2.3.1.-" evidence="4"/>
<reference evidence="5 6" key="1">
    <citation type="submission" date="2023-06" db="EMBL/GenBank/DDBJ databases">
        <title>Identification and characterization of horizontal gene transfer across gut microbiota members of farm animals based on homology search.</title>
        <authorList>
            <person name="Schwarzerova J."/>
            <person name="Nykrynova M."/>
            <person name="Jureckova K."/>
            <person name="Cejkova D."/>
            <person name="Rychlik I."/>
        </authorList>
    </citation>
    <scope>NUCLEOTIDE SEQUENCE [LARGE SCALE GENOMIC DNA]</scope>
    <source>
        <strain evidence="5 6">ET39</strain>
    </source>
</reference>
<reference evidence="6" key="2">
    <citation type="submission" date="2023-06" db="EMBL/GenBank/DDBJ databases">
        <title>Identification and characterization of horizontal gene transfer across gut microbiota members of farm animals based on homology search.</title>
        <authorList>
            <person name="Zeman M."/>
            <person name="Kubasova T."/>
            <person name="Jahodarova E."/>
            <person name="Nykrynova M."/>
            <person name="Rychlik I."/>
        </authorList>
    </citation>
    <scope>NUCLEOTIDE SEQUENCE [LARGE SCALE GENOMIC DNA]</scope>
    <source>
        <strain evidence="6">ET39</strain>
    </source>
</reference>
<protein>
    <recommendedName>
        <fullName evidence="4">Aminoglycoside N(3)-acetyltransferase</fullName>
        <ecNumber evidence="4">2.3.1.-</ecNumber>
    </recommendedName>
</protein>
<dbReference type="RefSeq" id="WP_289607165.1">
    <property type="nucleotide sequence ID" value="NZ_JAUDCG010000011.1"/>
</dbReference>
<dbReference type="InterPro" id="IPR028345">
    <property type="entry name" value="Antibiotic_NAT-like"/>
</dbReference>
<comment type="caution">
    <text evidence="5">The sequence shown here is derived from an EMBL/GenBank/DDBJ whole genome shotgun (WGS) entry which is preliminary data.</text>
</comment>
<evidence type="ECO:0000256" key="4">
    <source>
        <dbReference type="RuleBase" id="RU365031"/>
    </source>
</evidence>
<dbReference type="PANTHER" id="PTHR11104:SF0">
    <property type="entry name" value="SPBETA PROPHAGE-DERIVED AMINOGLYCOSIDE N(3')-ACETYLTRANSFERASE-LIKE PROTEIN YOKD"/>
    <property type="match status" value="1"/>
</dbReference>
<gene>
    <name evidence="5" type="ORF">QUV96_03465</name>
</gene>
<evidence type="ECO:0000256" key="2">
    <source>
        <dbReference type="ARBA" id="ARBA00022679"/>
    </source>
</evidence>
<reference evidence="5 6" key="3">
    <citation type="submission" date="2023-06" db="EMBL/GenBank/DDBJ databases">
        <authorList>
            <person name="Zeman M."/>
            <person name="Kubasova T."/>
            <person name="Jahodarova E."/>
            <person name="Nykrynova M."/>
            <person name="Rychlik I."/>
        </authorList>
    </citation>
    <scope>NUCLEOTIDE SEQUENCE [LARGE SCALE GENOMIC DNA]</scope>
    <source>
        <strain evidence="5 6">ET39</strain>
    </source>
</reference>
<evidence type="ECO:0000256" key="1">
    <source>
        <dbReference type="ARBA" id="ARBA00006383"/>
    </source>
</evidence>
<sequence length="271" mass="31017">MKKYVIDEEKMKGPPLTREEFLKELRMLGLSRGMVLLVEADSECLPYVVGGEQALIEALMELVGYEGTLIVPSFTPELLDPACVEHCPFPYDSWEDIRRNSLPYQPKLSMPVHADPFVRQFLRNDGVVRSNHPLYSFAAWGKYAKVICRRHPLHFALNEDSPLGRIEDLGGYVLLLGNSFETAAIHALAKYRTRQLPVCIRRLPLEKSTSLYWKDVLDYRMDPSDLSCVQERMEERRTISYTYLGNARITLFSAHEADTVATACYHSQPDE</sequence>
<proteinExistence type="inferred from homology"/>
<dbReference type="PANTHER" id="PTHR11104">
    <property type="entry name" value="AMINOGLYCOSIDE N3-ACETYLTRANSFERASE"/>
    <property type="match status" value="1"/>
</dbReference>
<evidence type="ECO:0000313" key="6">
    <source>
        <dbReference type="Proteomes" id="UP001529340"/>
    </source>
</evidence>
<keyword evidence="2 4" id="KW-0808">Transferase</keyword>
<evidence type="ECO:0000256" key="3">
    <source>
        <dbReference type="ARBA" id="ARBA00023315"/>
    </source>
</evidence>
<comment type="similarity">
    <text evidence="1 4">Belongs to the antibiotic N-acetyltransferase family.</text>
</comment>
<accession>A0ABT7UAQ6</accession>
<dbReference type="EMBL" id="JAUDCG010000011">
    <property type="protein sequence ID" value="MDM8156697.1"/>
    <property type="molecule type" value="Genomic_DNA"/>
</dbReference>
<name>A0ABT7UAQ6_9FIRM</name>
<keyword evidence="3 4" id="KW-0012">Acyltransferase</keyword>
<evidence type="ECO:0000313" key="5">
    <source>
        <dbReference type="EMBL" id="MDM8156697.1"/>
    </source>
</evidence>
<dbReference type="Proteomes" id="UP001529340">
    <property type="component" value="Unassembled WGS sequence"/>
</dbReference>
<dbReference type="InterPro" id="IPR003679">
    <property type="entry name" value="Amioglycoside_AcTrfase"/>
</dbReference>
<dbReference type="Pfam" id="PF02522">
    <property type="entry name" value="Antibiotic_NAT"/>
    <property type="match status" value="1"/>
</dbReference>
<keyword evidence="6" id="KW-1185">Reference proteome</keyword>